<dbReference type="OrthoDB" id="5349245at2"/>
<proteinExistence type="predicted"/>
<protein>
    <submittedName>
        <fullName evidence="1">Uncharacterized protein</fullName>
    </submittedName>
</protein>
<reference evidence="1 2" key="1">
    <citation type="submission" date="2019-09" db="EMBL/GenBank/DDBJ databases">
        <title>Complete genome sequencing of four Arcobacter species reveals a diverse suite of mobile elements.</title>
        <authorList>
            <person name="Miller W.G."/>
            <person name="Yee E."/>
            <person name="Bono J.L."/>
        </authorList>
    </citation>
    <scope>NUCLEOTIDE SEQUENCE [LARGE SCALE GENOMIC DNA]</scope>
    <source>
        <strain evidence="1 2">LMG 26638</strain>
    </source>
</reference>
<keyword evidence="2" id="KW-1185">Reference proteome</keyword>
<dbReference type="EMBL" id="CP035928">
    <property type="protein sequence ID" value="QEP34929.1"/>
    <property type="molecule type" value="Genomic_DNA"/>
</dbReference>
<gene>
    <name evidence="1" type="ORF">APAC_1850</name>
</gene>
<dbReference type="Proteomes" id="UP000322726">
    <property type="component" value="Chromosome"/>
</dbReference>
<organism evidence="1 2">
    <name type="scientific">Malaciobacter pacificus</name>
    <dbReference type="NCBI Taxonomy" id="1080223"/>
    <lineage>
        <taxon>Bacteria</taxon>
        <taxon>Pseudomonadati</taxon>
        <taxon>Campylobacterota</taxon>
        <taxon>Epsilonproteobacteria</taxon>
        <taxon>Campylobacterales</taxon>
        <taxon>Arcobacteraceae</taxon>
        <taxon>Malaciobacter</taxon>
    </lineage>
</organism>
<reference evidence="2" key="2">
    <citation type="submission" date="2019-09" db="EMBL/GenBank/DDBJ databases">
        <title>Complete genome sequencing of four Arcobacter species reveals a diverse suite of mobile elements.</title>
        <authorList>
            <person name="On S.L.W."/>
            <person name="Miller W.G."/>
            <person name="Biggs P."/>
            <person name="Cornelius A."/>
            <person name="Vandamme P."/>
        </authorList>
    </citation>
    <scope>NUCLEOTIDE SEQUENCE [LARGE SCALE GENOMIC DNA]</scope>
    <source>
        <strain evidence="2">LMG 26638</strain>
    </source>
</reference>
<dbReference type="KEGG" id="apai:APAC_1850"/>
<evidence type="ECO:0000313" key="1">
    <source>
        <dbReference type="EMBL" id="QEP34929.1"/>
    </source>
</evidence>
<name>A0A5C2H9C3_9BACT</name>
<dbReference type="AlphaFoldDB" id="A0A5C2H9C3"/>
<reference evidence="1 2" key="3">
    <citation type="submission" date="2019-09" db="EMBL/GenBank/DDBJ databases">
        <title>Taxonomic note: a critical rebuttal of the proposed division of the genus Arcobacter into six genera, emended descriptions of Arcobacter anaerophilus and the genus Arcobacter, and an assessment of genus-level boundaries for Epsilonproteobacteria using in silico genomic comparator tools.</title>
        <authorList>
            <person name="On S.L.W."/>
            <person name="Miller W.G."/>
            <person name="Biggs P."/>
            <person name="Cornelius A."/>
            <person name="Vandamme P."/>
        </authorList>
    </citation>
    <scope>NUCLEOTIDE SEQUENCE [LARGE SCALE GENOMIC DNA]</scope>
    <source>
        <strain evidence="1 2">LMG 26638</strain>
    </source>
</reference>
<sequence>MKFLLKFIVYILAFFIFLFVFLPKENIYFKGEELLEKQGVVISDELLQENLYALKISGADVYFKGVYFANINKLDISSFIFFTKIELNSLRFAPAISKMAPTPISNISVTHSILDPLKAKIEGFSEYGNINGYIDFIEKKIFINFDANSKMKSNYSNVLRMMKQKDGRYTYEYNY</sequence>
<accession>A0A5C2H9C3</accession>
<evidence type="ECO:0000313" key="2">
    <source>
        <dbReference type="Proteomes" id="UP000322726"/>
    </source>
</evidence>
<dbReference type="RefSeq" id="WP_130233841.1">
    <property type="nucleotide sequence ID" value="NZ_BMEF01000020.1"/>
</dbReference>